<evidence type="ECO:0000313" key="6">
    <source>
        <dbReference type="EMBL" id="KXN67119.1"/>
    </source>
</evidence>
<accession>A0A137NWV0</accession>
<organism evidence="6 7">
    <name type="scientific">Conidiobolus coronatus (strain ATCC 28846 / CBS 209.66 / NRRL 28638)</name>
    <name type="common">Delacroixia coronata</name>
    <dbReference type="NCBI Taxonomy" id="796925"/>
    <lineage>
        <taxon>Eukaryota</taxon>
        <taxon>Fungi</taxon>
        <taxon>Fungi incertae sedis</taxon>
        <taxon>Zoopagomycota</taxon>
        <taxon>Entomophthoromycotina</taxon>
        <taxon>Entomophthoromycetes</taxon>
        <taxon>Entomophthorales</taxon>
        <taxon>Ancylistaceae</taxon>
        <taxon>Conidiobolus</taxon>
    </lineage>
</organism>
<keyword evidence="3" id="KW-0539">Nucleus</keyword>
<dbReference type="OrthoDB" id="338531at2759"/>
<dbReference type="SUPFAM" id="SSF46774">
    <property type="entry name" value="ARID-like"/>
    <property type="match status" value="1"/>
</dbReference>
<dbReference type="InterPro" id="IPR001606">
    <property type="entry name" value="ARID_dom"/>
</dbReference>
<dbReference type="PANTHER" id="PTHR22970:SF14">
    <property type="entry name" value="AT-RICH INTERACTIVE DOMAIN-CONTAINING PROTEIN 2"/>
    <property type="match status" value="1"/>
</dbReference>
<dbReference type="Pfam" id="PF01388">
    <property type="entry name" value="ARID"/>
    <property type="match status" value="1"/>
</dbReference>
<dbReference type="PROSITE" id="PS51011">
    <property type="entry name" value="ARID"/>
    <property type="match status" value="1"/>
</dbReference>
<dbReference type="PANTHER" id="PTHR22970">
    <property type="entry name" value="AT-RICH INTERACTIVE DOMAIN-CONTAINING PROTEIN 2"/>
    <property type="match status" value="1"/>
</dbReference>
<feature type="region of interest" description="Disordered" evidence="4">
    <location>
        <begin position="177"/>
        <end position="210"/>
    </location>
</feature>
<evidence type="ECO:0000256" key="3">
    <source>
        <dbReference type="ARBA" id="ARBA00023242"/>
    </source>
</evidence>
<keyword evidence="2" id="KW-0804">Transcription</keyword>
<dbReference type="AlphaFoldDB" id="A0A137NWV0"/>
<evidence type="ECO:0000313" key="7">
    <source>
        <dbReference type="Proteomes" id="UP000070444"/>
    </source>
</evidence>
<evidence type="ECO:0000259" key="5">
    <source>
        <dbReference type="PROSITE" id="PS51011"/>
    </source>
</evidence>
<keyword evidence="7" id="KW-1185">Reference proteome</keyword>
<dbReference type="EMBL" id="KQ964659">
    <property type="protein sequence ID" value="KXN67119.1"/>
    <property type="molecule type" value="Genomic_DNA"/>
</dbReference>
<reference evidence="6 7" key="1">
    <citation type="journal article" date="2015" name="Genome Biol. Evol.">
        <title>Phylogenomic analyses indicate that early fungi evolved digesting cell walls of algal ancestors of land plants.</title>
        <authorList>
            <person name="Chang Y."/>
            <person name="Wang S."/>
            <person name="Sekimoto S."/>
            <person name="Aerts A.L."/>
            <person name="Choi C."/>
            <person name="Clum A."/>
            <person name="LaButti K.M."/>
            <person name="Lindquist E.A."/>
            <person name="Yee Ngan C."/>
            <person name="Ohm R.A."/>
            <person name="Salamov A.A."/>
            <person name="Grigoriev I.V."/>
            <person name="Spatafora J.W."/>
            <person name="Berbee M.L."/>
        </authorList>
    </citation>
    <scope>NUCLEOTIDE SEQUENCE [LARGE SCALE GENOMIC DNA]</scope>
    <source>
        <strain evidence="6 7">NRRL 28638</strain>
    </source>
</reference>
<dbReference type="SMART" id="SM01014">
    <property type="entry name" value="ARID"/>
    <property type="match status" value="1"/>
</dbReference>
<proteinExistence type="predicted"/>
<name>A0A137NWV0_CONC2</name>
<feature type="domain" description="ARID" evidence="5">
    <location>
        <begin position="13"/>
        <end position="107"/>
    </location>
</feature>
<evidence type="ECO:0000256" key="4">
    <source>
        <dbReference type="SAM" id="MobiDB-lite"/>
    </source>
</evidence>
<dbReference type="InterPro" id="IPR036431">
    <property type="entry name" value="ARID_dom_sf"/>
</dbReference>
<dbReference type="CDD" id="cd16100">
    <property type="entry name" value="ARID"/>
    <property type="match status" value="1"/>
</dbReference>
<evidence type="ECO:0000256" key="2">
    <source>
        <dbReference type="ARBA" id="ARBA00023163"/>
    </source>
</evidence>
<dbReference type="Proteomes" id="UP000070444">
    <property type="component" value="Unassembled WGS sequence"/>
</dbReference>
<protein>
    <recommendedName>
        <fullName evidence="5">ARID domain-containing protein</fullName>
    </recommendedName>
</protein>
<evidence type="ECO:0000256" key="1">
    <source>
        <dbReference type="ARBA" id="ARBA00023015"/>
    </source>
</evidence>
<gene>
    <name evidence="6" type="ORF">CONCODRAFT_80277</name>
</gene>
<dbReference type="Gene3D" id="1.10.150.60">
    <property type="entry name" value="ARID DNA-binding domain"/>
    <property type="match status" value="1"/>
</dbReference>
<sequence>MVSEYNLLDINNSEEYLDFKKALKLFYENRGNSADYPTVPLFITYPINLLSFYKSVLSRGGCENVTERKQWNALYQEIDITDRNPWHIRQIRALYMKQLSEFEWEFEGKVPTSAEVQSKIDNNNWSRLFGDPSPSNANIINNKREARTDQIEAKNEEITENIDISIYRPKRNCTMKTAPSLELDSTTTPETASESVTPKEEPIKRKRGRPRKIFDFDAEAVANKAISMAQRKLNRPQFSSRSFHSIAPLAQTPVITRPIIPHSALPHSSITPPIMPRSALPSLPANVTFLSHPDRLDPKRLARRIYLSLSSNLKNEVEWAFKTLLDVTFEYDNPFTLEEVKTLAPELLKHLNATPLDTDSATIIIILTNIATDPSIAQYLATSNTLMNFLNTIVLNGNESFSWNCPLLYQEVLLNSLDLMDYLAINYTVTDISLIDKLVEFCFSSDQALVCKGTAVLIALFYNVKNEPLINHLPINLYHHLVSLLLIPHTLKMYADAESDDKIHTMITLSLHLICLMIKYYSPLEAHYKAEGAMPLLSLLTKYLDSLIFARPLPNAMSTDSSHQITQWLDLKYRPHPTSGISLKQICTEFKQDNPYISLNSHAFTKCVLRHFSHCQFSQIGVNSEMNFYLIGLQRKKFKAPQYKGRENGYQVGLEILHWLSKINELKAELFSYKDLILKWQLKGVGLSLDLANLQQI</sequence>
<dbReference type="SMART" id="SM00501">
    <property type="entry name" value="BRIGHT"/>
    <property type="match status" value="1"/>
</dbReference>
<dbReference type="GO" id="GO:0003677">
    <property type="term" value="F:DNA binding"/>
    <property type="evidence" value="ECO:0007669"/>
    <property type="project" value="InterPro"/>
</dbReference>
<keyword evidence="1" id="KW-0805">Transcription regulation</keyword>
<feature type="compositionally biased region" description="Polar residues" evidence="4">
    <location>
        <begin position="183"/>
        <end position="196"/>
    </location>
</feature>
<dbReference type="InterPro" id="IPR052406">
    <property type="entry name" value="Chromatin_Remodeling_Comp"/>
</dbReference>